<dbReference type="EMBL" id="CAGS01000471">
    <property type="protein sequence ID" value="CCF85610.1"/>
    <property type="molecule type" value="Genomic_DNA"/>
</dbReference>
<organism evidence="2 3">
    <name type="scientific">Nitrolancea hollandica Lb</name>
    <dbReference type="NCBI Taxonomy" id="1129897"/>
    <lineage>
        <taxon>Bacteria</taxon>
        <taxon>Pseudomonadati</taxon>
        <taxon>Thermomicrobiota</taxon>
        <taxon>Thermomicrobia</taxon>
        <taxon>Sphaerobacterales</taxon>
        <taxon>Sphaerobacterineae</taxon>
        <taxon>Sphaerobacteraceae</taxon>
        <taxon>Nitrolancea</taxon>
    </lineage>
</organism>
<evidence type="ECO:0000313" key="2">
    <source>
        <dbReference type="EMBL" id="CCF85610.1"/>
    </source>
</evidence>
<dbReference type="Proteomes" id="UP000004221">
    <property type="component" value="Unassembled WGS sequence"/>
</dbReference>
<dbReference type="RefSeq" id="WP_008480631.1">
    <property type="nucleotide sequence ID" value="NZ_CAGS01000471.1"/>
</dbReference>
<sequence>MDNRDEILALIERHGPAHEARLFYEALKAAIIQSARTLTDQQRLVVSLQTARGDLVLVHGLGYINPNLLFIYGKDADNNDATVLAHPCTVQLMLKRLGPAAEQPAKRPIGFLDEIPATGQPEPQPGSIPE</sequence>
<keyword evidence="3" id="KW-1185">Reference proteome</keyword>
<feature type="region of interest" description="Disordered" evidence="1">
    <location>
        <begin position="108"/>
        <end position="130"/>
    </location>
</feature>
<name>I4ELP8_9BACT</name>
<reference evidence="2 3" key="1">
    <citation type="journal article" date="2012" name="ISME J.">
        <title>Nitrification expanded: discovery, physiology and genomics of a nitrite-oxidizing bacterium from the phylum Chloroflexi.</title>
        <authorList>
            <person name="Sorokin D.Y."/>
            <person name="Lucker S."/>
            <person name="Vejmelkova D."/>
            <person name="Kostrikina N.A."/>
            <person name="Kleerebezem R."/>
            <person name="Rijpstra W.I."/>
            <person name="Damste J.S."/>
            <person name="Le Paslier D."/>
            <person name="Muyzer G."/>
            <person name="Wagner M."/>
            <person name="van Loosdrecht M.C."/>
            <person name="Daims H."/>
        </authorList>
    </citation>
    <scope>NUCLEOTIDE SEQUENCE [LARGE SCALE GENOMIC DNA]</scope>
    <source>
        <strain evidence="3">none</strain>
    </source>
</reference>
<dbReference type="AlphaFoldDB" id="I4ELP8"/>
<protein>
    <submittedName>
        <fullName evidence="2">Uncharacterized protein</fullName>
    </submittedName>
</protein>
<evidence type="ECO:0000256" key="1">
    <source>
        <dbReference type="SAM" id="MobiDB-lite"/>
    </source>
</evidence>
<gene>
    <name evidence="2" type="ORF">NITHO_5220001</name>
</gene>
<evidence type="ECO:0000313" key="3">
    <source>
        <dbReference type="Proteomes" id="UP000004221"/>
    </source>
</evidence>
<accession>I4ELP8</accession>
<proteinExistence type="predicted"/>
<comment type="caution">
    <text evidence="2">The sequence shown here is derived from an EMBL/GenBank/DDBJ whole genome shotgun (WGS) entry which is preliminary data.</text>
</comment>